<reference evidence="2 3" key="1">
    <citation type="submission" date="2024-08" db="EMBL/GenBank/DDBJ databases">
        <authorList>
            <person name="Lu H."/>
        </authorList>
    </citation>
    <scope>NUCLEOTIDE SEQUENCE [LARGE SCALE GENOMIC DNA]</scope>
    <source>
        <strain evidence="2 3">BYS87W</strain>
    </source>
</reference>
<dbReference type="Pfam" id="PF14341">
    <property type="entry name" value="PilX_N"/>
    <property type="match status" value="1"/>
</dbReference>
<organism evidence="2 3">
    <name type="scientific">Pelomonas baiyunensis</name>
    <dbReference type="NCBI Taxonomy" id="3299026"/>
    <lineage>
        <taxon>Bacteria</taxon>
        <taxon>Pseudomonadati</taxon>
        <taxon>Pseudomonadota</taxon>
        <taxon>Betaproteobacteria</taxon>
        <taxon>Burkholderiales</taxon>
        <taxon>Sphaerotilaceae</taxon>
        <taxon>Roseateles</taxon>
    </lineage>
</organism>
<dbReference type="InterPro" id="IPR025746">
    <property type="entry name" value="PilX_N_dom"/>
</dbReference>
<dbReference type="Proteomes" id="UP001606303">
    <property type="component" value="Unassembled WGS sequence"/>
</dbReference>
<gene>
    <name evidence="2" type="ORF">ACG01O_02135</name>
</gene>
<dbReference type="RefSeq" id="WP_394380840.1">
    <property type="nucleotide sequence ID" value="NZ_JBIGIB010000001.1"/>
</dbReference>
<feature type="domain" description="Type 4 fimbrial biogenesis protein PilX N-terminal" evidence="1">
    <location>
        <begin position="12"/>
        <end position="62"/>
    </location>
</feature>
<sequence>MNAQSHLYSRQQGLVLVLALIVLAAMSLAAVGLMRGVLGSNRVAGNLANQQAAGQAADVGVETAIAWLEQRTQELASNAPPTPANRLYNNIAVGAGQPYAYTATRQDPVAGQSWEAFWQTLVTNNLVNTLATDAAGNRVSFVVHRLCAATGDPTVARCEASPAVPLSVQNSSKSSSIKLRQASQVYYRITVRVQGARNAASFIQAIVAI</sequence>
<evidence type="ECO:0000313" key="2">
    <source>
        <dbReference type="EMBL" id="MFG6465400.1"/>
    </source>
</evidence>
<evidence type="ECO:0000313" key="3">
    <source>
        <dbReference type="Proteomes" id="UP001606303"/>
    </source>
</evidence>
<accession>A0ABW7GTV6</accession>
<dbReference type="EMBL" id="JBIGIB010000001">
    <property type="protein sequence ID" value="MFG6465400.1"/>
    <property type="molecule type" value="Genomic_DNA"/>
</dbReference>
<comment type="caution">
    <text evidence="2">The sequence shown here is derived from an EMBL/GenBank/DDBJ whole genome shotgun (WGS) entry which is preliminary data.</text>
</comment>
<keyword evidence="3" id="KW-1185">Reference proteome</keyword>
<name>A0ABW7GTV6_9BURK</name>
<protein>
    <submittedName>
        <fullName evidence="2">PilX N-terminal domain-containing pilus assembly protein</fullName>
    </submittedName>
</protein>
<proteinExistence type="predicted"/>
<evidence type="ECO:0000259" key="1">
    <source>
        <dbReference type="Pfam" id="PF14341"/>
    </source>
</evidence>